<dbReference type="EMBL" id="WHPN01000416">
    <property type="protein sequence ID" value="KAF4405526.1"/>
    <property type="molecule type" value="Genomic_DNA"/>
</dbReference>
<reference evidence="1 2" key="1">
    <citation type="submission" date="2019-10" db="EMBL/GenBank/DDBJ databases">
        <title>Streptomyces tenebrisbrunneis sp.nov., an endogenous actinomycete isolated from of Lycium ruthenicum.</title>
        <authorList>
            <person name="Ma L."/>
        </authorList>
    </citation>
    <scope>NUCLEOTIDE SEQUENCE [LARGE SCALE GENOMIC DNA]</scope>
    <source>
        <strain evidence="1 2">TRM 66187</strain>
    </source>
</reference>
<organism evidence="1 2">
    <name type="scientific">Streptomyces lycii</name>
    <dbReference type="NCBI Taxonomy" id="2654337"/>
    <lineage>
        <taxon>Bacteria</taxon>
        <taxon>Bacillati</taxon>
        <taxon>Actinomycetota</taxon>
        <taxon>Actinomycetes</taxon>
        <taxon>Kitasatosporales</taxon>
        <taxon>Streptomycetaceae</taxon>
        <taxon>Streptomyces</taxon>
    </lineage>
</organism>
<proteinExistence type="predicted"/>
<dbReference type="RefSeq" id="WP_156207725.1">
    <property type="nucleotide sequence ID" value="NZ_WHPN01000416.1"/>
</dbReference>
<evidence type="ECO:0000313" key="2">
    <source>
        <dbReference type="Proteomes" id="UP000621266"/>
    </source>
</evidence>
<evidence type="ECO:0000313" key="1">
    <source>
        <dbReference type="EMBL" id="KAF4405526.1"/>
    </source>
</evidence>
<accession>A0ABQ7F972</accession>
<gene>
    <name evidence="1" type="ORF">GCU69_29835</name>
</gene>
<protein>
    <submittedName>
        <fullName evidence="1">Uncharacterized protein</fullName>
    </submittedName>
</protein>
<dbReference type="Proteomes" id="UP000621266">
    <property type="component" value="Unassembled WGS sequence"/>
</dbReference>
<name>A0ABQ7F972_9ACTN</name>
<sequence>MSTRKVLTVTLEFDMGDRKIYGPRVKAAYESAVSAAIKAAKAELLDGSVSTVSSRMTWDYRWAEATALDTDAKFEDDFEFEDEDASRQ</sequence>
<keyword evidence="2" id="KW-1185">Reference proteome</keyword>
<comment type="caution">
    <text evidence="1">The sequence shown here is derived from an EMBL/GenBank/DDBJ whole genome shotgun (WGS) entry which is preliminary data.</text>
</comment>